<reference evidence="5 6" key="1">
    <citation type="submission" date="2018-03" db="EMBL/GenBank/DDBJ databases">
        <title>Genomic Encyclopedia of Archaeal and Bacterial Type Strains, Phase II (KMG-II): from individual species to whole genera.</title>
        <authorList>
            <person name="Goeker M."/>
        </authorList>
    </citation>
    <scope>NUCLEOTIDE SEQUENCE [LARGE SCALE GENOMIC DNA]</scope>
    <source>
        <strain evidence="5 6">DSM 45312</strain>
    </source>
</reference>
<dbReference type="AlphaFoldDB" id="A0A2P8DED1"/>
<dbReference type="Proteomes" id="UP000240542">
    <property type="component" value="Unassembled WGS sequence"/>
</dbReference>
<dbReference type="SUPFAM" id="SSF69593">
    <property type="entry name" value="Glycerol-3-phosphate (1)-acyltransferase"/>
    <property type="match status" value="1"/>
</dbReference>
<keyword evidence="2 5" id="KW-0012">Acyltransferase</keyword>
<sequence>MKRRESPWVKAVVASIVRPIMTAVTKATWEGQHHIPREGGVILAANHLSLADPLTIAHYLYVAGHRWPTFTGKDSVFRIPVVGAVARSTGQIPVYRGSTDAIKALREAEKALTVDHASVIFYPEGTCTRDPEMWPMVAKTGLARLALKTGVPVIPLAHWGEQDLLPYGTAKLRPFPRKPVHLLAGPPVDLTRFAGQPATSAVLKEATAAIMRDITDLQARIRGEEPPAELYDMRKAREGQLTDGAADQPGTATRADSDEAAE</sequence>
<dbReference type="PANTHER" id="PTHR10434:SF55">
    <property type="entry name" value="POSSIBLE ACYLTRANSFERASE"/>
    <property type="match status" value="1"/>
</dbReference>
<name>A0A2P8DED1_9ACTN</name>
<feature type="region of interest" description="Disordered" evidence="3">
    <location>
        <begin position="224"/>
        <end position="262"/>
    </location>
</feature>
<accession>A0A2P8DED1</accession>
<evidence type="ECO:0000256" key="3">
    <source>
        <dbReference type="SAM" id="MobiDB-lite"/>
    </source>
</evidence>
<protein>
    <submittedName>
        <fullName evidence="5">1-acyl-sn-glycerol-3-phosphate acyltransferase</fullName>
    </submittedName>
</protein>
<dbReference type="Pfam" id="PF01553">
    <property type="entry name" value="Acyltransferase"/>
    <property type="match status" value="1"/>
</dbReference>
<keyword evidence="6" id="KW-1185">Reference proteome</keyword>
<dbReference type="InterPro" id="IPR002123">
    <property type="entry name" value="Plipid/glycerol_acylTrfase"/>
</dbReference>
<organism evidence="5 6">
    <name type="scientific">Murinocardiopsis flavida</name>
    <dbReference type="NCBI Taxonomy" id="645275"/>
    <lineage>
        <taxon>Bacteria</taxon>
        <taxon>Bacillati</taxon>
        <taxon>Actinomycetota</taxon>
        <taxon>Actinomycetes</taxon>
        <taxon>Streptosporangiales</taxon>
        <taxon>Nocardiopsidaceae</taxon>
        <taxon>Murinocardiopsis</taxon>
    </lineage>
</organism>
<evidence type="ECO:0000313" key="5">
    <source>
        <dbReference type="EMBL" id="PSK95590.1"/>
    </source>
</evidence>
<evidence type="ECO:0000256" key="2">
    <source>
        <dbReference type="ARBA" id="ARBA00023315"/>
    </source>
</evidence>
<gene>
    <name evidence="5" type="ORF">CLV63_11423</name>
</gene>
<dbReference type="EMBL" id="PYGA01000014">
    <property type="protein sequence ID" value="PSK95590.1"/>
    <property type="molecule type" value="Genomic_DNA"/>
</dbReference>
<feature type="compositionally biased region" description="Basic and acidic residues" evidence="3">
    <location>
        <begin position="224"/>
        <end position="240"/>
    </location>
</feature>
<evidence type="ECO:0000256" key="1">
    <source>
        <dbReference type="ARBA" id="ARBA00022679"/>
    </source>
</evidence>
<keyword evidence="1 5" id="KW-0808">Transferase</keyword>
<evidence type="ECO:0000259" key="4">
    <source>
        <dbReference type="SMART" id="SM00563"/>
    </source>
</evidence>
<dbReference type="CDD" id="cd07989">
    <property type="entry name" value="LPLAT_AGPAT-like"/>
    <property type="match status" value="1"/>
</dbReference>
<dbReference type="GO" id="GO:0005886">
    <property type="term" value="C:plasma membrane"/>
    <property type="evidence" value="ECO:0007669"/>
    <property type="project" value="TreeGrafter"/>
</dbReference>
<proteinExistence type="predicted"/>
<feature type="domain" description="Phospholipid/glycerol acyltransferase" evidence="4">
    <location>
        <begin position="41"/>
        <end position="161"/>
    </location>
</feature>
<dbReference type="GO" id="GO:0006654">
    <property type="term" value="P:phosphatidic acid biosynthetic process"/>
    <property type="evidence" value="ECO:0007669"/>
    <property type="project" value="TreeGrafter"/>
</dbReference>
<dbReference type="GO" id="GO:0003841">
    <property type="term" value="F:1-acylglycerol-3-phosphate O-acyltransferase activity"/>
    <property type="evidence" value="ECO:0007669"/>
    <property type="project" value="TreeGrafter"/>
</dbReference>
<dbReference type="SMART" id="SM00563">
    <property type="entry name" value="PlsC"/>
    <property type="match status" value="1"/>
</dbReference>
<dbReference type="PANTHER" id="PTHR10434">
    <property type="entry name" value="1-ACYL-SN-GLYCEROL-3-PHOSPHATE ACYLTRANSFERASE"/>
    <property type="match status" value="1"/>
</dbReference>
<evidence type="ECO:0000313" key="6">
    <source>
        <dbReference type="Proteomes" id="UP000240542"/>
    </source>
</evidence>
<comment type="caution">
    <text evidence="5">The sequence shown here is derived from an EMBL/GenBank/DDBJ whole genome shotgun (WGS) entry which is preliminary data.</text>
</comment>